<proteinExistence type="predicted"/>
<organism evidence="1 2">
    <name type="scientific">Suillus subaureus</name>
    <dbReference type="NCBI Taxonomy" id="48587"/>
    <lineage>
        <taxon>Eukaryota</taxon>
        <taxon>Fungi</taxon>
        <taxon>Dikarya</taxon>
        <taxon>Basidiomycota</taxon>
        <taxon>Agaricomycotina</taxon>
        <taxon>Agaricomycetes</taxon>
        <taxon>Agaricomycetidae</taxon>
        <taxon>Boletales</taxon>
        <taxon>Suillineae</taxon>
        <taxon>Suillaceae</taxon>
        <taxon>Suillus</taxon>
    </lineage>
</organism>
<comment type="caution">
    <text evidence="1">The sequence shown here is derived from an EMBL/GenBank/DDBJ whole genome shotgun (WGS) entry which is preliminary data.</text>
</comment>
<keyword evidence="2" id="KW-1185">Reference proteome</keyword>
<dbReference type="Proteomes" id="UP000807769">
    <property type="component" value="Unassembled WGS sequence"/>
</dbReference>
<dbReference type="GeneID" id="64626794"/>
<dbReference type="RefSeq" id="XP_041194256.1">
    <property type="nucleotide sequence ID" value="XM_041332777.1"/>
</dbReference>
<dbReference type="AlphaFoldDB" id="A0A9P7JEB6"/>
<name>A0A9P7JEB6_9AGAM</name>
<dbReference type="EMBL" id="JABBWG010000012">
    <property type="protein sequence ID" value="KAG1818196.1"/>
    <property type="molecule type" value="Genomic_DNA"/>
</dbReference>
<protein>
    <submittedName>
        <fullName evidence="1">Uncharacterized protein</fullName>
    </submittedName>
</protein>
<accession>A0A9P7JEB6</accession>
<sequence length="141" mass="16222">MAMLPCHLPCLPTLVTGRPKCTTTTTTSFMLSSSIASSMILIRMHDLSKDTARIQQTLERSKEEHEHWMSKEQKKLQKMVDKAKQKQLIRDWKEWLHNKKAWSSCQAQVDAYDKLLHQAPTPGWKLPPGWKCPPPPSGKLF</sequence>
<dbReference type="OrthoDB" id="2653149at2759"/>
<gene>
    <name evidence="1" type="ORF">BJ212DRAFT_1299015</name>
</gene>
<evidence type="ECO:0000313" key="1">
    <source>
        <dbReference type="EMBL" id="KAG1818196.1"/>
    </source>
</evidence>
<evidence type="ECO:0000313" key="2">
    <source>
        <dbReference type="Proteomes" id="UP000807769"/>
    </source>
</evidence>
<reference evidence="1" key="1">
    <citation type="journal article" date="2020" name="New Phytol.">
        <title>Comparative genomics reveals dynamic genome evolution in host specialist ectomycorrhizal fungi.</title>
        <authorList>
            <person name="Lofgren L.A."/>
            <person name="Nguyen N.H."/>
            <person name="Vilgalys R."/>
            <person name="Ruytinx J."/>
            <person name="Liao H.L."/>
            <person name="Branco S."/>
            <person name="Kuo A."/>
            <person name="LaButti K."/>
            <person name="Lipzen A."/>
            <person name="Andreopoulos W."/>
            <person name="Pangilinan J."/>
            <person name="Riley R."/>
            <person name="Hundley H."/>
            <person name="Na H."/>
            <person name="Barry K."/>
            <person name="Grigoriev I.V."/>
            <person name="Stajich J.E."/>
            <person name="Kennedy P.G."/>
        </authorList>
    </citation>
    <scope>NUCLEOTIDE SEQUENCE</scope>
    <source>
        <strain evidence="1">MN1</strain>
    </source>
</reference>